<dbReference type="KEGG" id="mflg:ABS361_20015"/>
<dbReference type="GO" id="GO:0046872">
    <property type="term" value="F:metal ion binding"/>
    <property type="evidence" value="ECO:0007669"/>
    <property type="project" value="UniProtKB-KW"/>
</dbReference>
<keyword evidence="3" id="KW-0479">Metal-binding</keyword>
<keyword evidence="1" id="KW-0004">4Fe-4S</keyword>
<evidence type="ECO:0000256" key="1">
    <source>
        <dbReference type="ARBA" id="ARBA00022485"/>
    </source>
</evidence>
<accession>A0AAU7X977</accession>
<sequence length="168" mass="17130">MIGAGAPFGRLDAEQLVTLADVADVFGKGELRLTPWRAVLVPHVRPEAAAQALAGLDAAGLIVAADDPLLAVVACPGRPACRSASVDARTNARALAPLARRLTNDGLALHVSGCEKGCARPGETAVTLVGHDGRYDLVIRGRACDEPVARGLSPSQAKAALAELAEAG</sequence>
<keyword evidence="6" id="KW-0411">Iron-sulfur</keyword>
<evidence type="ECO:0000256" key="5">
    <source>
        <dbReference type="ARBA" id="ARBA00023004"/>
    </source>
</evidence>
<dbReference type="PANTHER" id="PTHR32439">
    <property type="entry name" value="FERREDOXIN--NITRITE REDUCTASE, CHLOROPLASTIC"/>
    <property type="match status" value="1"/>
</dbReference>
<dbReference type="InterPro" id="IPR036136">
    <property type="entry name" value="Nit/Sulf_reduc_fer-like_dom_sf"/>
</dbReference>
<evidence type="ECO:0000256" key="4">
    <source>
        <dbReference type="ARBA" id="ARBA00023002"/>
    </source>
</evidence>
<dbReference type="Gene3D" id="3.90.480.20">
    <property type="match status" value="1"/>
</dbReference>
<dbReference type="Gene3D" id="3.30.413.10">
    <property type="entry name" value="Sulfite Reductase Hemoprotein, domain 1"/>
    <property type="match status" value="1"/>
</dbReference>
<name>A0AAU7X977_9HYPH</name>
<dbReference type="SUPFAM" id="SSF56014">
    <property type="entry name" value="Nitrite and sulphite reductase 4Fe-4S domain-like"/>
    <property type="match status" value="1"/>
</dbReference>
<dbReference type="GO" id="GO:0016491">
    <property type="term" value="F:oxidoreductase activity"/>
    <property type="evidence" value="ECO:0007669"/>
    <property type="project" value="UniProtKB-KW"/>
</dbReference>
<dbReference type="EMBL" id="CP158568">
    <property type="protein sequence ID" value="XBY44283.1"/>
    <property type="molecule type" value="Genomic_DNA"/>
</dbReference>
<dbReference type="SUPFAM" id="SSF55124">
    <property type="entry name" value="Nitrite/Sulfite reductase N-terminal domain-like"/>
    <property type="match status" value="1"/>
</dbReference>
<keyword evidence="4" id="KW-0560">Oxidoreductase</keyword>
<organism evidence="8">
    <name type="scientific">Methyloraptor flagellatus</name>
    <dbReference type="NCBI Taxonomy" id="3162530"/>
    <lineage>
        <taxon>Bacteria</taxon>
        <taxon>Pseudomonadati</taxon>
        <taxon>Pseudomonadota</taxon>
        <taxon>Alphaproteobacteria</taxon>
        <taxon>Hyphomicrobiales</taxon>
        <taxon>Ancalomicrobiaceae</taxon>
        <taxon>Methyloraptor</taxon>
    </lineage>
</organism>
<dbReference type="RefSeq" id="WP_407049375.1">
    <property type="nucleotide sequence ID" value="NZ_CP158568.1"/>
</dbReference>
<evidence type="ECO:0000256" key="6">
    <source>
        <dbReference type="ARBA" id="ARBA00023014"/>
    </source>
</evidence>
<evidence type="ECO:0000259" key="7">
    <source>
        <dbReference type="Pfam" id="PF03460"/>
    </source>
</evidence>
<keyword evidence="5" id="KW-0408">Iron</keyword>
<reference evidence="8" key="1">
    <citation type="submission" date="2024-06" db="EMBL/GenBank/DDBJ databases">
        <title>Methylostella associata gen. nov., sp. nov., a novel Ancalomicrobiaceae-affiliated facultatively methylotrophic bacteria that feed on methanotrophs of the genus Methylococcus.</title>
        <authorList>
            <person name="Saltykova V."/>
            <person name="Danilova O.V."/>
            <person name="Oshkin I.Y."/>
            <person name="Belova S.E."/>
            <person name="Pimenov N.V."/>
            <person name="Dedysh S.N."/>
        </authorList>
    </citation>
    <scope>NUCLEOTIDE SEQUENCE</scope>
    <source>
        <strain evidence="8">S20</strain>
    </source>
</reference>
<protein>
    <recommendedName>
        <fullName evidence="7">Nitrite/Sulfite reductase ferredoxin-like domain-containing protein</fullName>
    </recommendedName>
</protein>
<evidence type="ECO:0000313" key="8">
    <source>
        <dbReference type="EMBL" id="XBY44283.1"/>
    </source>
</evidence>
<dbReference type="Pfam" id="PF03460">
    <property type="entry name" value="NIR_SIR_ferr"/>
    <property type="match status" value="1"/>
</dbReference>
<feature type="domain" description="Nitrite/Sulfite reductase ferredoxin-like" evidence="7">
    <location>
        <begin position="1"/>
        <end position="58"/>
    </location>
</feature>
<gene>
    <name evidence="8" type="ORF">ABS361_20015</name>
</gene>
<dbReference type="InterPro" id="IPR045854">
    <property type="entry name" value="NO2/SO3_Rdtase_4Fe4S_sf"/>
</dbReference>
<dbReference type="GO" id="GO:0051539">
    <property type="term" value="F:4 iron, 4 sulfur cluster binding"/>
    <property type="evidence" value="ECO:0007669"/>
    <property type="project" value="UniProtKB-KW"/>
</dbReference>
<dbReference type="InterPro" id="IPR005117">
    <property type="entry name" value="NiRdtase/SiRdtase_haem-b_fer"/>
</dbReference>
<dbReference type="InterPro" id="IPR051329">
    <property type="entry name" value="NIR_SIR_4Fe-4S"/>
</dbReference>
<keyword evidence="2" id="KW-0349">Heme</keyword>
<dbReference type="PANTHER" id="PTHR32439:SF9">
    <property type="entry name" value="BLR3264 PROTEIN"/>
    <property type="match status" value="1"/>
</dbReference>
<proteinExistence type="predicted"/>
<evidence type="ECO:0000256" key="3">
    <source>
        <dbReference type="ARBA" id="ARBA00022723"/>
    </source>
</evidence>
<evidence type="ECO:0000256" key="2">
    <source>
        <dbReference type="ARBA" id="ARBA00022617"/>
    </source>
</evidence>
<dbReference type="AlphaFoldDB" id="A0AAU7X977"/>